<gene>
    <name evidence="3" type="ORF">D6C83_01592</name>
</gene>
<sequence>MTCPCQLKQSRVDVHDSGKRVLSVAFLRLLGSQCRITQDERHANATLRREAFVESRRCSGRVCPLRSIPDIRVAATDIVKAVVVVLLDVSEDITGDERQSFHQHALGSILLNYKSALAQAFVLSSAVEGQDLSAKVAFQKQLHLTLSGCFVLDTLLSFTMGTRPQMTSDDLPSSSPCDESGSDEWEPFVNKFGKLPSSGSSGVSTLAAPSRVSSTFNYLVKLLCILNAAMREQTSKVVLTASIEAWCINTPAHLNIAESSSSYTTKNCLPPQLHLKALRVAASFLGTSRSIRDQTYVLNNDTQQRLRKDMGSVVVHMSQTFGVKSLPASLSVLIPLLEAHHFWPNEPGRSNVSNTITEYKSLWGWNNALCFDDSGLPPTLVTQGLSDGVPHRESLNHLIPTADTDNASGRQSGHISTSNIVTHEQSDTTEVDVPAQALRNDTDISQDDILLGNTPDQLRDYLALLQGNESTNNDQNFMQSLGFFDNFDYTDL</sequence>
<dbReference type="PANTHER" id="PTHR47655:SF3">
    <property type="entry name" value="ZN(II)2CYS6 TRANSCRIPTION FACTOR (EUROFUNG)"/>
    <property type="match status" value="1"/>
</dbReference>
<dbReference type="Pfam" id="PF04082">
    <property type="entry name" value="Fungal_trans"/>
    <property type="match status" value="1"/>
</dbReference>
<dbReference type="CDD" id="cd12148">
    <property type="entry name" value="fungal_TF_MHR"/>
    <property type="match status" value="1"/>
</dbReference>
<dbReference type="GO" id="GO:0006351">
    <property type="term" value="P:DNA-templated transcription"/>
    <property type="evidence" value="ECO:0007669"/>
    <property type="project" value="InterPro"/>
</dbReference>
<dbReference type="InterPro" id="IPR007219">
    <property type="entry name" value="XnlR_reg_dom"/>
</dbReference>
<dbReference type="AlphaFoldDB" id="A0A4T0E404"/>
<evidence type="ECO:0000259" key="2">
    <source>
        <dbReference type="Pfam" id="PF04082"/>
    </source>
</evidence>
<dbReference type="EMBL" id="QZBU01000295">
    <property type="protein sequence ID" value="TIA68490.1"/>
    <property type="molecule type" value="Genomic_DNA"/>
</dbReference>
<feature type="domain" description="Xylanolytic transcriptional activator regulatory" evidence="2">
    <location>
        <begin position="139"/>
        <end position="235"/>
    </location>
</feature>
<dbReference type="PANTHER" id="PTHR47655">
    <property type="entry name" value="QUINIC ACID UTILIZATION ACTIVATOR"/>
    <property type="match status" value="1"/>
</dbReference>
<keyword evidence="1" id="KW-0539">Nucleus</keyword>
<evidence type="ECO:0000256" key="1">
    <source>
        <dbReference type="ARBA" id="ARBA00023242"/>
    </source>
</evidence>
<dbReference type="GO" id="GO:0003677">
    <property type="term" value="F:DNA binding"/>
    <property type="evidence" value="ECO:0007669"/>
    <property type="project" value="InterPro"/>
</dbReference>
<dbReference type="GO" id="GO:0008270">
    <property type="term" value="F:zinc ion binding"/>
    <property type="evidence" value="ECO:0007669"/>
    <property type="project" value="InterPro"/>
</dbReference>
<dbReference type="InterPro" id="IPR052783">
    <property type="entry name" value="Metabolic/Drug-Res_Regulator"/>
</dbReference>
<proteinExistence type="predicted"/>
<name>A0A4T0E404_AURPU</name>
<accession>A0A4T0E404</accession>
<evidence type="ECO:0000313" key="3">
    <source>
        <dbReference type="EMBL" id="TIA68490.1"/>
    </source>
</evidence>
<protein>
    <recommendedName>
        <fullName evidence="2">Xylanolytic transcriptional activator regulatory domain-containing protein</fullName>
    </recommendedName>
</protein>
<comment type="caution">
    <text evidence="3">The sequence shown here is derived from an EMBL/GenBank/DDBJ whole genome shotgun (WGS) entry which is preliminary data.</text>
</comment>
<organism evidence="3 4">
    <name type="scientific">Aureobasidium pullulans</name>
    <name type="common">Black yeast</name>
    <name type="synonym">Pullularia pullulans</name>
    <dbReference type="NCBI Taxonomy" id="5580"/>
    <lineage>
        <taxon>Eukaryota</taxon>
        <taxon>Fungi</taxon>
        <taxon>Dikarya</taxon>
        <taxon>Ascomycota</taxon>
        <taxon>Pezizomycotina</taxon>
        <taxon>Dothideomycetes</taxon>
        <taxon>Dothideomycetidae</taxon>
        <taxon>Dothideales</taxon>
        <taxon>Saccotheciaceae</taxon>
        <taxon>Aureobasidium</taxon>
    </lineage>
</organism>
<dbReference type="Proteomes" id="UP000304947">
    <property type="component" value="Unassembled WGS sequence"/>
</dbReference>
<reference evidence="3 4" key="1">
    <citation type="submission" date="2018-10" db="EMBL/GenBank/DDBJ databases">
        <title>Fifty Aureobasidium pullulans genomes reveal a recombining polyextremotolerant generalist.</title>
        <authorList>
            <person name="Gostincar C."/>
            <person name="Turk M."/>
            <person name="Zajc J."/>
            <person name="Gunde-Cimerman N."/>
        </authorList>
    </citation>
    <scope>NUCLEOTIDE SEQUENCE [LARGE SCALE GENOMIC DNA]</scope>
    <source>
        <strain evidence="3 4">EXF-3380</strain>
    </source>
</reference>
<evidence type="ECO:0000313" key="4">
    <source>
        <dbReference type="Proteomes" id="UP000304947"/>
    </source>
</evidence>